<organism evidence="2 3">
    <name type="scientific">Synechocystis salina LEGE 00031</name>
    <dbReference type="NCBI Taxonomy" id="1828736"/>
    <lineage>
        <taxon>Bacteria</taxon>
        <taxon>Bacillati</taxon>
        <taxon>Cyanobacteriota</taxon>
        <taxon>Cyanophyceae</taxon>
        <taxon>Synechococcales</taxon>
        <taxon>Merismopediaceae</taxon>
        <taxon>Synechocystis</taxon>
    </lineage>
</organism>
<comment type="caution">
    <text evidence="2">The sequence shown here is derived from an EMBL/GenBank/DDBJ whole genome shotgun (WGS) entry which is preliminary data.</text>
</comment>
<protein>
    <submittedName>
        <fullName evidence="2">Uncharacterized protein</fullName>
    </submittedName>
</protein>
<evidence type="ECO:0000256" key="1">
    <source>
        <dbReference type="SAM" id="Phobius"/>
    </source>
</evidence>
<feature type="transmembrane region" description="Helical" evidence="1">
    <location>
        <begin position="27"/>
        <end position="49"/>
    </location>
</feature>
<dbReference type="RefSeq" id="WP_190597770.1">
    <property type="nucleotide sequence ID" value="NZ_JADEVV010000005.1"/>
</dbReference>
<dbReference type="Proteomes" id="UP000658720">
    <property type="component" value="Unassembled WGS sequence"/>
</dbReference>
<keyword evidence="1" id="KW-0812">Transmembrane</keyword>
<reference evidence="2 3" key="1">
    <citation type="submission" date="2020-10" db="EMBL/GenBank/DDBJ databases">
        <authorList>
            <person name="Castelo-Branco R."/>
            <person name="Eusebio N."/>
            <person name="Adriana R."/>
            <person name="Vieira A."/>
            <person name="Brugerolle De Fraissinette N."/>
            <person name="Rezende De Castro R."/>
            <person name="Schneider M.P."/>
            <person name="Vasconcelos V."/>
            <person name="Leao P.N."/>
        </authorList>
    </citation>
    <scope>NUCLEOTIDE SEQUENCE [LARGE SCALE GENOMIC DNA]</scope>
    <source>
        <strain evidence="2 3">LEGE 00031</strain>
    </source>
</reference>
<sequence length="50" mass="6020">MKPMIWHPEEKDEKVNKYLDRVNHEPWLGFAAFSLVFFVAFMLLMFVGIF</sequence>
<name>A0ABR9VN14_9SYNC</name>
<keyword evidence="1" id="KW-1133">Transmembrane helix</keyword>
<evidence type="ECO:0000313" key="2">
    <source>
        <dbReference type="EMBL" id="MBE9252732.1"/>
    </source>
</evidence>
<dbReference type="EMBL" id="JADEVV010000005">
    <property type="protein sequence ID" value="MBE9252732.1"/>
    <property type="molecule type" value="Genomic_DNA"/>
</dbReference>
<evidence type="ECO:0000313" key="3">
    <source>
        <dbReference type="Proteomes" id="UP000658720"/>
    </source>
</evidence>
<gene>
    <name evidence="2" type="ORF">IQ217_02460</name>
</gene>
<proteinExistence type="predicted"/>
<keyword evidence="3" id="KW-1185">Reference proteome</keyword>
<accession>A0ABR9VN14</accession>
<keyword evidence="1" id="KW-0472">Membrane</keyword>